<comment type="caution">
    <text evidence="2">The sequence shown here is derived from an EMBL/GenBank/DDBJ whole genome shotgun (WGS) entry which is preliminary data.</text>
</comment>
<name>A0AA88V5C6_9ASTE</name>
<proteinExistence type="predicted"/>
<dbReference type="AlphaFoldDB" id="A0AA88V5C6"/>
<feature type="region of interest" description="Disordered" evidence="1">
    <location>
        <begin position="65"/>
        <end position="89"/>
    </location>
</feature>
<keyword evidence="3" id="KW-1185">Reference proteome</keyword>
<evidence type="ECO:0000313" key="3">
    <source>
        <dbReference type="Proteomes" id="UP001188597"/>
    </source>
</evidence>
<dbReference type="Proteomes" id="UP001188597">
    <property type="component" value="Unassembled WGS sequence"/>
</dbReference>
<evidence type="ECO:0000256" key="1">
    <source>
        <dbReference type="SAM" id="MobiDB-lite"/>
    </source>
</evidence>
<feature type="compositionally biased region" description="Basic residues" evidence="1">
    <location>
        <begin position="68"/>
        <end position="77"/>
    </location>
</feature>
<reference evidence="2" key="1">
    <citation type="submission" date="2022-12" db="EMBL/GenBank/DDBJ databases">
        <title>Draft genome assemblies for two species of Escallonia (Escalloniales).</title>
        <authorList>
            <person name="Chanderbali A."/>
            <person name="Dervinis C."/>
            <person name="Anghel I."/>
            <person name="Soltis D."/>
            <person name="Soltis P."/>
            <person name="Zapata F."/>
        </authorList>
    </citation>
    <scope>NUCLEOTIDE SEQUENCE</scope>
    <source>
        <strain evidence="2">UCBG64.0493</strain>
        <tissue evidence="2">Leaf</tissue>
    </source>
</reference>
<protein>
    <submittedName>
        <fullName evidence="2">Uncharacterized protein</fullName>
    </submittedName>
</protein>
<sequence>MDDDLGGCDNLVFISDRQKGLVESFKDLLPTTEHRFCMRHIMIHPVPSEDAWVVSDLDALAPPFFRKPTGRPKKVRRRGDDEARNPSTVGRSNKYVTCARCLERGHNKRSCKVPVHPQSRLVRQSHEEALNWITHSDLRSNSDENPADPTKTKSCTCSGCYTNSETVSMDTYRDWGSITIRPEIAQNQCWKATTLRAFLAATYPPKECPSKQPFGGASL</sequence>
<dbReference type="EMBL" id="JAVXUP010002611">
    <property type="protein sequence ID" value="KAK3002352.1"/>
    <property type="molecule type" value="Genomic_DNA"/>
</dbReference>
<accession>A0AA88V5C6</accession>
<organism evidence="2 3">
    <name type="scientific">Escallonia herrerae</name>
    <dbReference type="NCBI Taxonomy" id="1293975"/>
    <lineage>
        <taxon>Eukaryota</taxon>
        <taxon>Viridiplantae</taxon>
        <taxon>Streptophyta</taxon>
        <taxon>Embryophyta</taxon>
        <taxon>Tracheophyta</taxon>
        <taxon>Spermatophyta</taxon>
        <taxon>Magnoliopsida</taxon>
        <taxon>eudicotyledons</taxon>
        <taxon>Gunneridae</taxon>
        <taxon>Pentapetalae</taxon>
        <taxon>asterids</taxon>
        <taxon>campanulids</taxon>
        <taxon>Escalloniales</taxon>
        <taxon>Escalloniaceae</taxon>
        <taxon>Escallonia</taxon>
    </lineage>
</organism>
<evidence type="ECO:0000313" key="2">
    <source>
        <dbReference type="EMBL" id="KAK3002352.1"/>
    </source>
</evidence>
<gene>
    <name evidence="2" type="ORF">RJ639_022432</name>
</gene>